<sequence>MGLKTFILLRVADVLLLASILLIYTYSGTLNIRELAGSNNWMGELSRSGLLFITVLMFFGGAVGKAAQFPLQEWLPDALAASPSCFNALTECLAGPFIMARVLPIFHGGIEYSGMVNFFLVMAFVGALTAVISALIATVQTNVFKVLSYSISSVIGYMIAALGLAGLMTDISGGYLAGTFLLTIDSFISALLFLTAAYISYTVGSDNLHYMSGFKSRIAHRSMEV</sequence>
<evidence type="ECO:0000256" key="5">
    <source>
        <dbReference type="SAM" id="Phobius"/>
    </source>
</evidence>
<evidence type="ECO:0000313" key="7">
    <source>
        <dbReference type="EMBL" id="GAI57072.1"/>
    </source>
</evidence>
<keyword evidence="3 5" id="KW-1133">Transmembrane helix</keyword>
<feature type="transmembrane region" description="Helical" evidence="5">
    <location>
        <begin position="146"/>
        <end position="168"/>
    </location>
</feature>
<feature type="transmembrane region" description="Helical" evidence="5">
    <location>
        <begin position="118"/>
        <end position="140"/>
    </location>
</feature>
<dbReference type="PANTHER" id="PTHR42829:SF2">
    <property type="entry name" value="NADH-UBIQUINONE OXIDOREDUCTASE CHAIN 5"/>
    <property type="match status" value="1"/>
</dbReference>
<feature type="non-terminal residue" evidence="7">
    <location>
        <position position="225"/>
    </location>
</feature>
<dbReference type="GO" id="GO:0042773">
    <property type="term" value="P:ATP synthesis coupled electron transport"/>
    <property type="evidence" value="ECO:0007669"/>
    <property type="project" value="InterPro"/>
</dbReference>
<accession>X1PLF3</accession>
<evidence type="ECO:0000256" key="3">
    <source>
        <dbReference type="ARBA" id="ARBA00022989"/>
    </source>
</evidence>
<evidence type="ECO:0000259" key="6">
    <source>
        <dbReference type="Pfam" id="PF00361"/>
    </source>
</evidence>
<name>X1PLF3_9ZZZZ</name>
<feature type="transmembrane region" description="Helical" evidence="5">
    <location>
        <begin position="6"/>
        <end position="27"/>
    </location>
</feature>
<feature type="transmembrane region" description="Helical" evidence="5">
    <location>
        <begin position="180"/>
        <end position="201"/>
    </location>
</feature>
<dbReference type="InterPro" id="IPR003945">
    <property type="entry name" value="NU5C-like"/>
</dbReference>
<dbReference type="GO" id="GO:0003954">
    <property type="term" value="F:NADH dehydrogenase activity"/>
    <property type="evidence" value="ECO:0007669"/>
    <property type="project" value="TreeGrafter"/>
</dbReference>
<protein>
    <recommendedName>
        <fullName evidence="6">NADH:quinone oxidoreductase/Mrp antiporter transmembrane domain-containing protein</fullName>
    </recommendedName>
</protein>
<feature type="domain" description="NADH:quinone oxidoreductase/Mrp antiporter transmembrane" evidence="6">
    <location>
        <begin position="2"/>
        <end position="215"/>
    </location>
</feature>
<dbReference type="EMBL" id="BARV01036773">
    <property type="protein sequence ID" value="GAI57072.1"/>
    <property type="molecule type" value="Genomic_DNA"/>
</dbReference>
<feature type="transmembrane region" description="Helical" evidence="5">
    <location>
        <begin position="48"/>
        <end position="68"/>
    </location>
</feature>
<comment type="subcellular location">
    <subcellularLocation>
        <location evidence="1">Membrane</location>
        <topology evidence="1">Multi-pass membrane protein</topology>
    </subcellularLocation>
</comment>
<keyword evidence="4 5" id="KW-0472">Membrane</keyword>
<gene>
    <name evidence="7" type="ORF">S06H3_57056</name>
</gene>
<evidence type="ECO:0000256" key="2">
    <source>
        <dbReference type="ARBA" id="ARBA00022692"/>
    </source>
</evidence>
<feature type="transmembrane region" description="Helical" evidence="5">
    <location>
        <begin position="88"/>
        <end position="106"/>
    </location>
</feature>
<dbReference type="GO" id="GO:0008137">
    <property type="term" value="F:NADH dehydrogenase (ubiquinone) activity"/>
    <property type="evidence" value="ECO:0007669"/>
    <property type="project" value="InterPro"/>
</dbReference>
<reference evidence="7" key="1">
    <citation type="journal article" date="2014" name="Front. Microbiol.">
        <title>High frequency of phylogenetically diverse reductive dehalogenase-homologous genes in deep subseafloor sedimentary metagenomes.</title>
        <authorList>
            <person name="Kawai M."/>
            <person name="Futagami T."/>
            <person name="Toyoda A."/>
            <person name="Takaki Y."/>
            <person name="Nishi S."/>
            <person name="Hori S."/>
            <person name="Arai W."/>
            <person name="Tsubouchi T."/>
            <person name="Morono Y."/>
            <person name="Uchiyama I."/>
            <person name="Ito T."/>
            <person name="Fujiyama A."/>
            <person name="Inagaki F."/>
            <person name="Takami H."/>
        </authorList>
    </citation>
    <scope>NUCLEOTIDE SEQUENCE</scope>
    <source>
        <strain evidence="7">Expedition CK06-06</strain>
    </source>
</reference>
<dbReference type="AlphaFoldDB" id="X1PLF3"/>
<dbReference type="PANTHER" id="PTHR42829">
    <property type="entry name" value="NADH-UBIQUINONE OXIDOREDUCTASE CHAIN 5"/>
    <property type="match status" value="1"/>
</dbReference>
<evidence type="ECO:0000256" key="4">
    <source>
        <dbReference type="ARBA" id="ARBA00023136"/>
    </source>
</evidence>
<evidence type="ECO:0000256" key="1">
    <source>
        <dbReference type="ARBA" id="ARBA00004141"/>
    </source>
</evidence>
<organism evidence="7">
    <name type="scientific">marine sediment metagenome</name>
    <dbReference type="NCBI Taxonomy" id="412755"/>
    <lineage>
        <taxon>unclassified sequences</taxon>
        <taxon>metagenomes</taxon>
        <taxon>ecological metagenomes</taxon>
    </lineage>
</organism>
<keyword evidence="2 5" id="KW-0812">Transmembrane</keyword>
<dbReference type="GO" id="GO:0016020">
    <property type="term" value="C:membrane"/>
    <property type="evidence" value="ECO:0007669"/>
    <property type="project" value="UniProtKB-SubCell"/>
</dbReference>
<comment type="caution">
    <text evidence="7">The sequence shown here is derived from an EMBL/GenBank/DDBJ whole genome shotgun (WGS) entry which is preliminary data.</text>
</comment>
<dbReference type="PRINTS" id="PR01434">
    <property type="entry name" value="NADHDHGNASE5"/>
</dbReference>
<dbReference type="GO" id="GO:0015990">
    <property type="term" value="P:electron transport coupled proton transport"/>
    <property type="evidence" value="ECO:0007669"/>
    <property type="project" value="TreeGrafter"/>
</dbReference>
<proteinExistence type="predicted"/>
<dbReference type="Pfam" id="PF00361">
    <property type="entry name" value="Proton_antipo_M"/>
    <property type="match status" value="1"/>
</dbReference>
<dbReference type="InterPro" id="IPR001750">
    <property type="entry name" value="ND/Mrp_TM"/>
</dbReference>